<evidence type="ECO:0000256" key="1">
    <source>
        <dbReference type="ARBA" id="ARBA00005690"/>
    </source>
</evidence>
<dbReference type="CDD" id="cd04481">
    <property type="entry name" value="RPA1_DBD_B_like"/>
    <property type="match status" value="1"/>
</dbReference>
<name>A0A6P5GD65_ANACO</name>
<dbReference type="InterPro" id="IPR003871">
    <property type="entry name" value="RFA1B/D_OB_1st"/>
</dbReference>
<dbReference type="OrthoDB" id="696934at2759"/>
<dbReference type="Proteomes" id="UP000515123">
    <property type="component" value="Linkage group 14"/>
</dbReference>
<evidence type="ECO:0000256" key="3">
    <source>
        <dbReference type="ARBA" id="ARBA00022771"/>
    </source>
</evidence>
<dbReference type="GeneID" id="109720538"/>
<reference evidence="10" key="2">
    <citation type="submission" date="2025-08" db="UniProtKB">
        <authorList>
            <consortium name="RefSeq"/>
        </authorList>
    </citation>
    <scope>IDENTIFICATION</scope>
</reference>
<keyword evidence="9" id="KW-1185">Reference proteome</keyword>
<comment type="similarity">
    <text evidence="1">Belongs to the replication factor A protein 1 family.</text>
</comment>
<dbReference type="Gene3D" id="2.40.50.140">
    <property type="entry name" value="Nucleic acid-binding proteins"/>
    <property type="match status" value="3"/>
</dbReference>
<feature type="domain" description="Helitron helicase-like" evidence="8">
    <location>
        <begin position="575"/>
        <end position="742"/>
    </location>
</feature>
<dbReference type="PANTHER" id="PTHR45786">
    <property type="entry name" value="DNA BINDING PROTEIN-LIKE"/>
    <property type="match status" value="1"/>
</dbReference>
<keyword evidence="5" id="KW-0238">DNA-binding</keyword>
<dbReference type="SUPFAM" id="SSF50249">
    <property type="entry name" value="Nucleic acid-binding proteins"/>
    <property type="match status" value="3"/>
</dbReference>
<dbReference type="InterPro" id="IPR012340">
    <property type="entry name" value="NA-bd_OB-fold"/>
</dbReference>
<gene>
    <name evidence="10" type="primary">LOC109720538</name>
</gene>
<protein>
    <submittedName>
        <fullName evidence="10">Uncharacterized protein LOC109720538 isoform X1</fullName>
    </submittedName>
</protein>
<proteinExistence type="inferred from homology"/>
<evidence type="ECO:0000259" key="7">
    <source>
        <dbReference type="Pfam" id="PF08646"/>
    </source>
</evidence>
<organism evidence="9 10">
    <name type="scientific">Ananas comosus</name>
    <name type="common">Pineapple</name>
    <name type="synonym">Ananas ananas</name>
    <dbReference type="NCBI Taxonomy" id="4615"/>
    <lineage>
        <taxon>Eukaryota</taxon>
        <taxon>Viridiplantae</taxon>
        <taxon>Streptophyta</taxon>
        <taxon>Embryophyta</taxon>
        <taxon>Tracheophyta</taxon>
        <taxon>Spermatophyta</taxon>
        <taxon>Magnoliopsida</taxon>
        <taxon>Liliopsida</taxon>
        <taxon>Poales</taxon>
        <taxon>Bromeliaceae</taxon>
        <taxon>Bromelioideae</taxon>
        <taxon>Ananas</taxon>
    </lineage>
</organism>
<dbReference type="Pfam" id="PF14214">
    <property type="entry name" value="Helitron_like_N"/>
    <property type="match status" value="1"/>
</dbReference>
<dbReference type="CDD" id="cd04480">
    <property type="entry name" value="RPA1_DBD_A_like"/>
    <property type="match status" value="1"/>
</dbReference>
<reference evidence="9" key="1">
    <citation type="journal article" date="2015" name="Nat. Genet.">
        <title>The pineapple genome and the evolution of CAM photosynthesis.</title>
        <authorList>
            <person name="Ming R."/>
            <person name="VanBuren R."/>
            <person name="Wai C.M."/>
            <person name="Tang H."/>
            <person name="Schatz M.C."/>
            <person name="Bowers J.E."/>
            <person name="Lyons E."/>
            <person name="Wang M.L."/>
            <person name="Chen J."/>
            <person name="Biggers E."/>
            <person name="Zhang J."/>
            <person name="Huang L."/>
            <person name="Zhang L."/>
            <person name="Miao W."/>
            <person name="Zhang J."/>
            <person name="Ye Z."/>
            <person name="Miao C."/>
            <person name="Lin Z."/>
            <person name="Wang H."/>
            <person name="Zhou H."/>
            <person name="Yim W.C."/>
            <person name="Priest H.D."/>
            <person name="Zheng C."/>
            <person name="Woodhouse M."/>
            <person name="Edger P.P."/>
            <person name="Guyot R."/>
            <person name="Guo H.B."/>
            <person name="Guo H."/>
            <person name="Zheng G."/>
            <person name="Singh R."/>
            <person name="Sharma A."/>
            <person name="Min X."/>
            <person name="Zheng Y."/>
            <person name="Lee H."/>
            <person name="Gurtowski J."/>
            <person name="Sedlazeck F.J."/>
            <person name="Harkess A."/>
            <person name="McKain M.R."/>
            <person name="Liao Z."/>
            <person name="Fang J."/>
            <person name="Liu J."/>
            <person name="Zhang X."/>
            <person name="Zhang Q."/>
            <person name="Hu W."/>
            <person name="Qin Y."/>
            <person name="Wang K."/>
            <person name="Chen L.Y."/>
            <person name="Shirley N."/>
            <person name="Lin Y.R."/>
            <person name="Liu L.Y."/>
            <person name="Hernandez A.G."/>
            <person name="Wright C.L."/>
            <person name="Bulone V."/>
            <person name="Tuskan G.A."/>
            <person name="Heath K."/>
            <person name="Zee F."/>
            <person name="Moore P.H."/>
            <person name="Sunkar R."/>
            <person name="Leebens-Mack J.H."/>
            <person name="Mockler T."/>
            <person name="Bennetzen J.L."/>
            <person name="Freeling M."/>
            <person name="Sankoff D."/>
            <person name="Paterson A.H."/>
            <person name="Zhu X."/>
            <person name="Yang X."/>
            <person name="Smith J.A."/>
            <person name="Cushman J.C."/>
            <person name="Paull R.E."/>
            <person name="Yu Q."/>
        </authorList>
    </citation>
    <scope>NUCLEOTIDE SEQUENCE [LARGE SCALE GENOMIC DNA]</scope>
    <source>
        <strain evidence="9">cv. F153</strain>
    </source>
</reference>
<dbReference type="RefSeq" id="XP_020103315.1">
    <property type="nucleotide sequence ID" value="XM_020247726.1"/>
</dbReference>
<dbReference type="InterPro" id="IPR047192">
    <property type="entry name" value="Euk_RPA1_DBD_C"/>
</dbReference>
<dbReference type="InterPro" id="IPR013955">
    <property type="entry name" value="Rep_factor-A_C"/>
</dbReference>
<feature type="domain" description="Replication protein A 70 kDa DNA-binding subunit B/D first OB fold" evidence="6">
    <location>
        <begin position="746"/>
        <end position="848"/>
    </location>
</feature>
<keyword evidence="2" id="KW-0479">Metal-binding</keyword>
<dbReference type="GO" id="GO:0003677">
    <property type="term" value="F:DNA binding"/>
    <property type="evidence" value="ECO:0007669"/>
    <property type="project" value="UniProtKB-KW"/>
</dbReference>
<keyword evidence="4" id="KW-0862">Zinc</keyword>
<feature type="domain" description="Replication factor A C-terminal" evidence="7">
    <location>
        <begin position="1033"/>
        <end position="1152"/>
    </location>
</feature>
<evidence type="ECO:0000256" key="5">
    <source>
        <dbReference type="ARBA" id="ARBA00023125"/>
    </source>
</evidence>
<keyword evidence="3" id="KW-0863">Zinc-finger</keyword>
<accession>A0A6P5GD65</accession>
<evidence type="ECO:0000259" key="6">
    <source>
        <dbReference type="Pfam" id="PF02721"/>
    </source>
</evidence>
<dbReference type="CDD" id="cd04476">
    <property type="entry name" value="RPA1_DBD_C"/>
    <property type="match status" value="1"/>
</dbReference>
<dbReference type="PANTHER" id="PTHR45786:SF74">
    <property type="entry name" value="ATP-DEPENDENT DNA HELICASE"/>
    <property type="match status" value="1"/>
</dbReference>
<dbReference type="Pfam" id="PF02721">
    <property type="entry name" value="DUF223"/>
    <property type="match status" value="1"/>
</dbReference>
<dbReference type="AlphaFoldDB" id="A0A6P5GD65"/>
<evidence type="ECO:0000256" key="2">
    <source>
        <dbReference type="ARBA" id="ARBA00022723"/>
    </source>
</evidence>
<sequence length="1234" mass="139538">MAEPGDLRLHRYPQSKSVDAVRWLPSASAFGRLVAVAVHDPDADPAAASALEIHSLSPTQATSPLCLRSSWPSPSRIAALRASHLPHNPLAAAAAASTAMAGPLSSSAPPSLPSPVELLRSFFSPDSCPDFLSLNTHCCPLWLGTPRRVRRFAAASVRAILGCMLVCSVPPPPSLFVVAILPLPALFLTAFPGAGGRGVPACLLLLIRVLVFITNSDYWWLQEMDVAFIARENRKRRKVILNQRRNKEIIQTVELEHRTNRTIDVINSGVASGPSTISLDPANQLHLGLPEYECQFCGALLWYNERIYKSRNEHIPRFSLCCQEGRIYLPLLRETPHILETLLDYQGGREGRKFRDNIRLYNSMFAFTSIGAKVDTGINKSPGPYVFRINGQNHHIIGSLLPSDGHRPKFAQLYIYDTENEVANRMNAFGTDGNLQNIDRNIVADLIQMFDCENEIVKAFRMARDRFVQDDFMPMRLRIIGSRGEVLQQYNRPSCAEIAGLIVGDLGSVDRHRDIIVDHKTEGLKRISDLHPSFMAMQYPILFPYGEDGFRLGIQCRQTSRRKTNSRQYITMREFYAYRMHNRLEEGKTLISGGKLFQQYIVDAFSCVEEERLQYIRRNQTNLRSEIYKGIRDAVVEGDIDGDAIGKRIILPSSFTAGPRYMIQNYQDAIAICRQFGPPDLFITFTCNAQWPEIRDALQFINGQKAEDRPDIVSRVFKLKLEALMEDIKKKQYFGKSIAVTMEIKLLSELSLHQQDCKIKVRICRIWESTAPHLKANIFSLDCLLIDEKGFSMQATIRKQDVEAFKCQITEGSIYLIEKFSIIPNRKKFVAVDRHYMIQINKSTQVTKVQEDSEAIPLYSFNFSTFFEIEKKRYNDAVLTDVIGKIAVIGEITHRYIGQTLTPIRNLEIEDLDKNIMPVTLWDTFATNFDEEDISKKGATHSIIIILAAMTVRTFKEKVHLSTCSASKIYFNLEIPEVLEFLNSCRQHEPNAIQRITYGEQKLISPQEEMCANRKSIAELLSLDLTDSENAKFTCEATIAEIDTSYGWWYKACHNCKTAVKTCDDTFWCSRCNSSEQSPIPWYRLSTIVEDGSGIANFTIFGRLAQDLLRIPAQILASAVDSDKFTIPTIIKTVINQKHIFQIVPDAQRFRTTASTFKVLKIFTLNNDVKGKTFVKCEDQPYSPPNKKQPRTELLLELPPASAIPSSSAQASDQLCEIPEAKKRHLTLANVDKD</sequence>
<evidence type="ECO:0000256" key="4">
    <source>
        <dbReference type="ARBA" id="ARBA00022833"/>
    </source>
</evidence>
<evidence type="ECO:0000259" key="8">
    <source>
        <dbReference type="Pfam" id="PF14214"/>
    </source>
</evidence>
<evidence type="ECO:0000313" key="9">
    <source>
        <dbReference type="Proteomes" id="UP000515123"/>
    </source>
</evidence>
<dbReference type="InterPro" id="IPR025476">
    <property type="entry name" value="Helitron_helicase-like"/>
</dbReference>
<evidence type="ECO:0000313" key="10">
    <source>
        <dbReference type="RefSeq" id="XP_020103315.1"/>
    </source>
</evidence>
<dbReference type="GO" id="GO:0008270">
    <property type="term" value="F:zinc ion binding"/>
    <property type="evidence" value="ECO:0007669"/>
    <property type="project" value="UniProtKB-KW"/>
</dbReference>
<dbReference type="Pfam" id="PF08646">
    <property type="entry name" value="Rep_fac-A_C"/>
    <property type="match status" value="1"/>
</dbReference>